<organism evidence="1">
    <name type="scientific">marine sediment metagenome</name>
    <dbReference type="NCBI Taxonomy" id="412755"/>
    <lineage>
        <taxon>unclassified sequences</taxon>
        <taxon>metagenomes</taxon>
        <taxon>ecological metagenomes</taxon>
    </lineage>
</organism>
<evidence type="ECO:0000313" key="1">
    <source>
        <dbReference type="EMBL" id="GAI97829.1"/>
    </source>
</evidence>
<comment type="caution">
    <text evidence="1">The sequence shown here is derived from an EMBL/GenBank/DDBJ whole genome shotgun (WGS) entry which is preliminary data.</text>
</comment>
<dbReference type="AlphaFoldDB" id="X1UZL8"/>
<protein>
    <submittedName>
        <fullName evidence="1">Uncharacterized protein</fullName>
    </submittedName>
</protein>
<name>X1UZL8_9ZZZZ</name>
<dbReference type="EMBL" id="BARW01020966">
    <property type="protein sequence ID" value="GAI97829.1"/>
    <property type="molecule type" value="Genomic_DNA"/>
</dbReference>
<proteinExistence type="predicted"/>
<gene>
    <name evidence="1" type="ORF">S12H4_35321</name>
</gene>
<reference evidence="1" key="1">
    <citation type="journal article" date="2014" name="Front. Microbiol.">
        <title>High frequency of phylogenetically diverse reductive dehalogenase-homologous genes in deep subseafloor sedimentary metagenomes.</title>
        <authorList>
            <person name="Kawai M."/>
            <person name="Futagami T."/>
            <person name="Toyoda A."/>
            <person name="Takaki Y."/>
            <person name="Nishi S."/>
            <person name="Hori S."/>
            <person name="Arai W."/>
            <person name="Tsubouchi T."/>
            <person name="Morono Y."/>
            <person name="Uchiyama I."/>
            <person name="Ito T."/>
            <person name="Fujiyama A."/>
            <person name="Inagaki F."/>
            <person name="Takami H."/>
        </authorList>
    </citation>
    <scope>NUCLEOTIDE SEQUENCE</scope>
    <source>
        <strain evidence="1">Expedition CK06-06</strain>
    </source>
</reference>
<accession>X1UZL8</accession>
<sequence>MSIIQLRDEYDKLKAALLAAAPFITSLLRRVRIILSSSVPTAGVSKNGVMLINPEFWKSLDFRGKAWVLGHERR</sequence>